<evidence type="ECO:0000256" key="4">
    <source>
        <dbReference type="ARBA" id="ARBA00023002"/>
    </source>
</evidence>
<gene>
    <name evidence="8" type="ORF">QVD17_09394</name>
</gene>
<dbReference type="PANTHER" id="PTHR16557">
    <property type="entry name" value="ALKYLATED DNA REPAIR PROTEIN ALKB-RELATED"/>
    <property type="match status" value="1"/>
</dbReference>
<dbReference type="GO" id="GO:0008198">
    <property type="term" value="F:ferrous iron binding"/>
    <property type="evidence" value="ECO:0007669"/>
    <property type="project" value="TreeGrafter"/>
</dbReference>
<dbReference type="GO" id="GO:0035516">
    <property type="term" value="F:broad specificity oxidative DNA demethylase activity"/>
    <property type="evidence" value="ECO:0007669"/>
    <property type="project" value="TreeGrafter"/>
</dbReference>
<feature type="binding site" evidence="6">
    <location>
        <position position="271"/>
    </location>
    <ligand>
        <name>Fe cation</name>
        <dbReference type="ChEBI" id="CHEBI:24875"/>
        <note>catalytic</note>
    </ligand>
</feature>
<proteinExistence type="inferred from homology"/>
<comment type="similarity">
    <text evidence="1">Belongs to the alkB family.</text>
</comment>
<dbReference type="AlphaFoldDB" id="A0AAD8P587"/>
<feature type="domain" description="Alpha-ketoglutarate-dependent dioxygenase AlkB-like" evidence="7">
    <location>
        <begin position="96"/>
        <end position="301"/>
    </location>
</feature>
<evidence type="ECO:0000256" key="6">
    <source>
        <dbReference type="PIRSR" id="PIRSR604574-2"/>
    </source>
</evidence>
<protein>
    <recommendedName>
        <fullName evidence="7">Alpha-ketoglutarate-dependent dioxygenase AlkB-like domain-containing protein</fullName>
    </recommendedName>
</protein>
<dbReference type="SUPFAM" id="SSF51197">
    <property type="entry name" value="Clavaminate synthase-like"/>
    <property type="match status" value="1"/>
</dbReference>
<name>A0AAD8P587_TARER</name>
<dbReference type="EMBL" id="JAUHHV010000002">
    <property type="protein sequence ID" value="KAK1432497.1"/>
    <property type="molecule type" value="Genomic_DNA"/>
</dbReference>
<sequence length="304" mass="34805">MLLLGISYLLLHPQFLPQLPNVFSSHGPSVGMLKRYHGIPFCNTEDAPEPVPYCYRQFEPERPFSLFETETELKIKQVVHDMWRNPRAYCDVLRPGMVLLKNYLTLTGQVEIVNMCQKFAREFYQPRNEEGDELGPPMMCFGRNWHPVTKYKNPYKIDGSEPPLVPYQFGLLVEKAIKDTKNYEDISLMWPDICLVNFYPNASPMGQLSLHQDCDESNHCLDEGSPVVSISIGDSTQFMYGPNNDVHKLKDVLLESGDVLIFGGDSRLIFHRLHSILPNSAPEQLLQAVGLRPGHLNLTLREIW</sequence>
<dbReference type="InterPro" id="IPR027450">
    <property type="entry name" value="AlkB-like"/>
</dbReference>
<dbReference type="InterPro" id="IPR004574">
    <property type="entry name" value="Alkb"/>
</dbReference>
<organism evidence="8 9">
    <name type="scientific">Tagetes erecta</name>
    <name type="common">African marigold</name>
    <dbReference type="NCBI Taxonomy" id="13708"/>
    <lineage>
        <taxon>Eukaryota</taxon>
        <taxon>Viridiplantae</taxon>
        <taxon>Streptophyta</taxon>
        <taxon>Embryophyta</taxon>
        <taxon>Tracheophyta</taxon>
        <taxon>Spermatophyta</taxon>
        <taxon>Magnoliopsida</taxon>
        <taxon>eudicotyledons</taxon>
        <taxon>Gunneridae</taxon>
        <taxon>Pentapetalae</taxon>
        <taxon>asterids</taxon>
        <taxon>campanulids</taxon>
        <taxon>Asterales</taxon>
        <taxon>Asteraceae</taxon>
        <taxon>Asteroideae</taxon>
        <taxon>Heliantheae alliance</taxon>
        <taxon>Tageteae</taxon>
        <taxon>Tagetes</taxon>
    </lineage>
</organism>
<reference evidence="8" key="1">
    <citation type="journal article" date="2023" name="bioRxiv">
        <title>Improved chromosome-level genome assembly for marigold (Tagetes erecta).</title>
        <authorList>
            <person name="Jiang F."/>
            <person name="Yuan L."/>
            <person name="Wang S."/>
            <person name="Wang H."/>
            <person name="Xu D."/>
            <person name="Wang A."/>
            <person name="Fan W."/>
        </authorList>
    </citation>
    <scope>NUCLEOTIDE SEQUENCE</scope>
    <source>
        <strain evidence="8">WSJ</strain>
        <tissue evidence="8">Leaf</tissue>
    </source>
</reference>
<dbReference type="GO" id="GO:0035513">
    <property type="term" value="P:oxidative RNA demethylation"/>
    <property type="evidence" value="ECO:0007669"/>
    <property type="project" value="TreeGrafter"/>
</dbReference>
<evidence type="ECO:0000256" key="1">
    <source>
        <dbReference type="ARBA" id="ARBA00007879"/>
    </source>
</evidence>
<keyword evidence="2 6" id="KW-0479">Metal-binding</keyword>
<feature type="binding site" evidence="6">
    <location>
        <position position="213"/>
    </location>
    <ligand>
        <name>Fe cation</name>
        <dbReference type="ChEBI" id="CHEBI:24875"/>
        <note>catalytic</note>
    </ligand>
</feature>
<keyword evidence="5 6" id="KW-0408">Iron</keyword>
<dbReference type="InterPro" id="IPR037151">
    <property type="entry name" value="AlkB-like_sf"/>
</dbReference>
<keyword evidence="9" id="KW-1185">Reference proteome</keyword>
<dbReference type="Gene3D" id="2.60.120.590">
    <property type="entry name" value="Alpha-ketoglutarate-dependent dioxygenase AlkB-like"/>
    <property type="match status" value="1"/>
</dbReference>
<dbReference type="Proteomes" id="UP001229421">
    <property type="component" value="Unassembled WGS sequence"/>
</dbReference>
<keyword evidence="3" id="KW-0223">Dioxygenase</keyword>
<dbReference type="PANTHER" id="PTHR16557:SF10">
    <property type="entry name" value="2-OXOGLUTARATE-DEPENDENT DIOXYGENASE FAMILY PROTEIN"/>
    <property type="match status" value="1"/>
</dbReference>
<feature type="binding site" evidence="6">
    <location>
        <position position="211"/>
    </location>
    <ligand>
        <name>Fe cation</name>
        <dbReference type="ChEBI" id="CHEBI:24875"/>
        <note>catalytic</note>
    </ligand>
</feature>
<evidence type="ECO:0000259" key="7">
    <source>
        <dbReference type="Pfam" id="PF13532"/>
    </source>
</evidence>
<evidence type="ECO:0000313" key="9">
    <source>
        <dbReference type="Proteomes" id="UP001229421"/>
    </source>
</evidence>
<evidence type="ECO:0000256" key="2">
    <source>
        <dbReference type="ARBA" id="ARBA00022723"/>
    </source>
</evidence>
<accession>A0AAD8P587</accession>
<comment type="caution">
    <text evidence="8">The sequence shown here is derived from an EMBL/GenBank/DDBJ whole genome shotgun (WGS) entry which is preliminary data.</text>
</comment>
<evidence type="ECO:0000313" key="8">
    <source>
        <dbReference type="EMBL" id="KAK1432497.1"/>
    </source>
</evidence>
<comment type="cofactor">
    <cofactor evidence="6">
        <name>Fe(2+)</name>
        <dbReference type="ChEBI" id="CHEBI:29033"/>
    </cofactor>
    <text evidence="6">Binds 1 Fe(2+) ion per subunit.</text>
</comment>
<dbReference type="GO" id="GO:0005737">
    <property type="term" value="C:cytoplasm"/>
    <property type="evidence" value="ECO:0007669"/>
    <property type="project" value="TreeGrafter"/>
</dbReference>
<keyword evidence="4" id="KW-0560">Oxidoreductase</keyword>
<dbReference type="Pfam" id="PF13532">
    <property type="entry name" value="2OG-FeII_Oxy_2"/>
    <property type="match status" value="1"/>
</dbReference>
<evidence type="ECO:0000256" key="3">
    <source>
        <dbReference type="ARBA" id="ARBA00022964"/>
    </source>
</evidence>
<evidence type="ECO:0000256" key="5">
    <source>
        <dbReference type="ARBA" id="ARBA00023004"/>
    </source>
</evidence>
<dbReference type="GO" id="GO:0035515">
    <property type="term" value="F:oxidative RNA demethylase activity"/>
    <property type="evidence" value="ECO:0007669"/>
    <property type="project" value="TreeGrafter"/>
</dbReference>